<comment type="caution">
    <text evidence="2">The sequence shown here is derived from an EMBL/GenBank/DDBJ whole genome shotgun (WGS) entry which is preliminary data.</text>
</comment>
<evidence type="ECO:0000313" key="3">
    <source>
        <dbReference type="Proteomes" id="UP000604825"/>
    </source>
</evidence>
<accession>A0A811NGX0</accession>
<gene>
    <name evidence="2" type="ORF">NCGR_LOCUS18656</name>
</gene>
<proteinExistence type="predicted"/>
<dbReference type="PANTHER" id="PTHR33377:SF92">
    <property type="entry name" value="NB-ARC DOMAIN-CONTAINING PROTEIN"/>
    <property type="match status" value="1"/>
</dbReference>
<protein>
    <recommendedName>
        <fullName evidence="1">NB-ARC domain-containing protein</fullName>
    </recommendedName>
</protein>
<reference evidence="2" key="1">
    <citation type="submission" date="2020-10" db="EMBL/GenBank/DDBJ databases">
        <authorList>
            <person name="Han B."/>
            <person name="Lu T."/>
            <person name="Zhao Q."/>
            <person name="Huang X."/>
            <person name="Zhao Y."/>
        </authorList>
    </citation>
    <scope>NUCLEOTIDE SEQUENCE</scope>
</reference>
<dbReference type="InterPro" id="IPR002182">
    <property type="entry name" value="NB-ARC"/>
</dbReference>
<dbReference type="Pfam" id="PF00931">
    <property type="entry name" value="NB-ARC"/>
    <property type="match status" value="1"/>
</dbReference>
<organism evidence="2 3">
    <name type="scientific">Miscanthus lutarioriparius</name>
    <dbReference type="NCBI Taxonomy" id="422564"/>
    <lineage>
        <taxon>Eukaryota</taxon>
        <taxon>Viridiplantae</taxon>
        <taxon>Streptophyta</taxon>
        <taxon>Embryophyta</taxon>
        <taxon>Tracheophyta</taxon>
        <taxon>Spermatophyta</taxon>
        <taxon>Magnoliopsida</taxon>
        <taxon>Liliopsida</taxon>
        <taxon>Poales</taxon>
        <taxon>Poaceae</taxon>
        <taxon>PACMAD clade</taxon>
        <taxon>Panicoideae</taxon>
        <taxon>Andropogonodae</taxon>
        <taxon>Andropogoneae</taxon>
        <taxon>Saccharinae</taxon>
        <taxon>Miscanthus</taxon>
    </lineage>
</organism>
<name>A0A811NGX0_9POAL</name>
<sequence length="507" mass="58695">MDILLSSVLGELTSRSINFFTSKVSNRTLFDVKDRLHKVLLRAQVIIDEAMGRHITNQAMIIQLGMLRDAVHRGYYMLDTYIYQPNNEEEAKDQVMRQYSSSLSIVNSVKRLCLSCRGDRLALKELQEMVDNLSSMIVDANELVLFLTSYPRLYRQPYSMHLQLAYCMFGRQMEAQQVINFLLHQQPNSVEELDVMPIVGSGHVGKSTLVAHVCKDERVRAHFSGILYFDIQGFADDDLAAFKDECELKHRNLVSESNLEGRLLIVIELIGDINEDSWSRLYSTSKEYAPKGSKIIVTSRFENIVKYGTAQTLTMKYLSHEAFWYFFKTLTFGSMDPKMHPRLTHMAMEIARMILAVLRGYHRIHFSRFDEHPCDRLNQNRPALIMRLSTSSQEIVLGHRYQRFSEEEVPTMKIQDVMYGSVKVDGKFEVLWRSPIPPYYSYVHTYWSIGGVKDRRREKLSLACSVSMCSNADLGFGCRPECKYRVKLLADKQHLSFQAWKKECMVN</sequence>
<dbReference type="PANTHER" id="PTHR33377">
    <property type="entry name" value="OS10G0134700 PROTEIN-RELATED"/>
    <property type="match status" value="1"/>
</dbReference>
<dbReference type="SUPFAM" id="SSF52540">
    <property type="entry name" value="P-loop containing nucleoside triphosphate hydrolases"/>
    <property type="match status" value="1"/>
</dbReference>
<dbReference type="GO" id="GO:0043531">
    <property type="term" value="F:ADP binding"/>
    <property type="evidence" value="ECO:0007669"/>
    <property type="project" value="InterPro"/>
</dbReference>
<keyword evidence="3" id="KW-1185">Reference proteome</keyword>
<dbReference type="OrthoDB" id="649712at2759"/>
<dbReference type="AlphaFoldDB" id="A0A811NGX0"/>
<dbReference type="Proteomes" id="UP000604825">
    <property type="component" value="Unassembled WGS sequence"/>
</dbReference>
<dbReference type="InterPro" id="IPR027417">
    <property type="entry name" value="P-loop_NTPase"/>
</dbReference>
<evidence type="ECO:0000259" key="1">
    <source>
        <dbReference type="Pfam" id="PF00931"/>
    </source>
</evidence>
<feature type="domain" description="NB-ARC" evidence="1">
    <location>
        <begin position="175"/>
        <end position="332"/>
    </location>
</feature>
<dbReference type="EMBL" id="CAJGYO010000004">
    <property type="protein sequence ID" value="CAD6227013.1"/>
    <property type="molecule type" value="Genomic_DNA"/>
</dbReference>
<evidence type="ECO:0000313" key="2">
    <source>
        <dbReference type="EMBL" id="CAD6227013.1"/>
    </source>
</evidence>
<dbReference type="Gene3D" id="3.40.50.300">
    <property type="entry name" value="P-loop containing nucleotide triphosphate hydrolases"/>
    <property type="match status" value="1"/>
</dbReference>